<evidence type="ECO:0000313" key="3">
    <source>
        <dbReference type="EMBL" id="KAL1555947.1"/>
    </source>
</evidence>
<name>A0ABD1HI34_SALDI</name>
<dbReference type="PANTHER" id="PTHR36896">
    <property type="entry name" value="OS01G0729500 PROTEIN"/>
    <property type="match status" value="1"/>
</dbReference>
<reference evidence="3 4" key="1">
    <citation type="submission" date="2024-06" db="EMBL/GenBank/DDBJ databases">
        <title>A chromosome level genome sequence of Diviner's sage (Salvia divinorum).</title>
        <authorList>
            <person name="Ford S.A."/>
            <person name="Ro D.-K."/>
            <person name="Ness R.W."/>
            <person name="Phillips M.A."/>
        </authorList>
    </citation>
    <scope>NUCLEOTIDE SEQUENCE [LARGE SCALE GENOMIC DNA]</scope>
    <source>
        <strain evidence="3">SAF-2024a</strain>
        <tissue evidence="3">Leaf</tissue>
    </source>
</reference>
<dbReference type="EMBL" id="JBEAFC010000005">
    <property type="protein sequence ID" value="KAL1555947.1"/>
    <property type="molecule type" value="Genomic_DNA"/>
</dbReference>
<evidence type="ECO:0000256" key="1">
    <source>
        <dbReference type="SAM" id="MobiDB-lite"/>
    </source>
</evidence>
<comment type="caution">
    <text evidence="3">The sequence shown here is derived from an EMBL/GenBank/DDBJ whole genome shotgun (WGS) entry which is preliminary data.</text>
</comment>
<dbReference type="AlphaFoldDB" id="A0ABD1HI34"/>
<feature type="compositionally biased region" description="Basic and acidic residues" evidence="1">
    <location>
        <begin position="48"/>
        <end position="62"/>
    </location>
</feature>
<keyword evidence="2" id="KW-0732">Signal</keyword>
<organism evidence="3 4">
    <name type="scientific">Salvia divinorum</name>
    <name type="common">Maria pastora</name>
    <name type="synonym">Diviner's sage</name>
    <dbReference type="NCBI Taxonomy" id="28513"/>
    <lineage>
        <taxon>Eukaryota</taxon>
        <taxon>Viridiplantae</taxon>
        <taxon>Streptophyta</taxon>
        <taxon>Embryophyta</taxon>
        <taxon>Tracheophyta</taxon>
        <taxon>Spermatophyta</taxon>
        <taxon>Magnoliopsida</taxon>
        <taxon>eudicotyledons</taxon>
        <taxon>Gunneridae</taxon>
        <taxon>Pentapetalae</taxon>
        <taxon>asterids</taxon>
        <taxon>lamiids</taxon>
        <taxon>Lamiales</taxon>
        <taxon>Lamiaceae</taxon>
        <taxon>Nepetoideae</taxon>
        <taxon>Mentheae</taxon>
        <taxon>Salviinae</taxon>
        <taxon>Salvia</taxon>
        <taxon>Salvia subgen. Calosphace</taxon>
    </lineage>
</organism>
<accession>A0ABD1HI34</accession>
<keyword evidence="4" id="KW-1185">Reference proteome</keyword>
<dbReference type="PANTHER" id="PTHR36896:SF2">
    <property type="entry name" value="OS01G0729500 PROTEIN"/>
    <property type="match status" value="1"/>
</dbReference>
<evidence type="ECO:0000313" key="4">
    <source>
        <dbReference type="Proteomes" id="UP001567538"/>
    </source>
</evidence>
<feature type="signal peptide" evidence="2">
    <location>
        <begin position="1"/>
        <end position="26"/>
    </location>
</feature>
<gene>
    <name evidence="3" type="ORF">AAHA92_11626</name>
</gene>
<evidence type="ECO:0000256" key="2">
    <source>
        <dbReference type="SAM" id="SignalP"/>
    </source>
</evidence>
<proteinExistence type="predicted"/>
<protein>
    <submittedName>
        <fullName evidence="3">Uncharacterized protein</fullName>
    </submittedName>
</protein>
<feature type="chain" id="PRO_5044867116" evidence="2">
    <location>
        <begin position="27"/>
        <end position="107"/>
    </location>
</feature>
<dbReference type="Proteomes" id="UP001567538">
    <property type="component" value="Unassembled WGS sequence"/>
</dbReference>
<feature type="region of interest" description="Disordered" evidence="1">
    <location>
        <begin position="32"/>
        <end position="68"/>
    </location>
</feature>
<sequence length="107" mass="11973">METFKLILTVLLLIFSLNVISNPSQAAVIPNDASRNQIRGPKLNGSDAKTRNPNRVDPKRGCGEMSSRSECSRSTKCRWCRSEALGDMCFSKSEAWRLPSQVFSCEF</sequence>